<feature type="transmembrane region" description="Helical" evidence="2">
    <location>
        <begin position="191"/>
        <end position="215"/>
    </location>
</feature>
<feature type="compositionally biased region" description="Acidic residues" evidence="1">
    <location>
        <begin position="242"/>
        <end position="256"/>
    </location>
</feature>
<dbReference type="PANTHER" id="PTHR40382">
    <property type="match status" value="1"/>
</dbReference>
<keyword evidence="2" id="KW-0472">Membrane</keyword>
<sequence length="318" mass="33941">MKTLLVASWAAVIAAALVLAAPFALADTDGQTCTASTENPLTSLDYSSPAVEACVRTRCVATLGTEPSVFTGGYCGGDAASEASVPCTQLFDAYNAYYSCVMRALQGSTVEALATVVSQVEVFMNTPGYPYHLSPLGCYACNHFRETVFPAIGTTCSSWTCKSISSQSAASSWYGQMGKGYNHQLCGTGCIAAMMLTIPFALISASMFIACGCCWPSPSLKTTYAAALAEEEAEKYRFRSDNEDDEDEDEDEDEDANREPVESVKRDVAHEPLESRNTGVVREPLEGGSVKAVQAPVGEGRNSGRPSDTYSDDYTNLH</sequence>
<evidence type="ECO:0000256" key="3">
    <source>
        <dbReference type="SAM" id="SignalP"/>
    </source>
</evidence>
<keyword evidence="3" id="KW-0732">Signal</keyword>
<dbReference type="OrthoDB" id="260546at2759"/>
<dbReference type="InterPro" id="IPR039964">
    <property type="entry name" value="KIAA0040-like"/>
</dbReference>
<comment type="caution">
    <text evidence="4">The sequence shown here is derived from an EMBL/GenBank/DDBJ whole genome shotgun (WGS) entry which is preliminary data.</text>
</comment>
<keyword evidence="5" id="KW-1185">Reference proteome</keyword>
<evidence type="ECO:0000313" key="5">
    <source>
        <dbReference type="Proteomes" id="UP000038009"/>
    </source>
</evidence>
<evidence type="ECO:0000256" key="2">
    <source>
        <dbReference type="SAM" id="Phobius"/>
    </source>
</evidence>
<dbReference type="VEuPathDB" id="TriTrypDB:Lsey_0061_0120"/>
<keyword evidence="2" id="KW-0812">Transmembrane</keyword>
<protein>
    <submittedName>
        <fullName evidence="4">Uncharacterized protein</fullName>
    </submittedName>
</protein>
<feature type="compositionally biased region" description="Basic and acidic residues" evidence="1">
    <location>
        <begin position="257"/>
        <end position="274"/>
    </location>
</feature>
<name>A0A0N1HYT1_LEPSE</name>
<proteinExistence type="predicted"/>
<feature type="compositionally biased region" description="Polar residues" evidence="1">
    <location>
        <begin position="304"/>
        <end position="318"/>
    </location>
</feature>
<keyword evidence="2" id="KW-1133">Transmembrane helix</keyword>
<evidence type="ECO:0000313" key="4">
    <source>
        <dbReference type="EMBL" id="KPI88110.1"/>
    </source>
</evidence>
<feature type="chain" id="PRO_5005873689" evidence="3">
    <location>
        <begin position="27"/>
        <end position="318"/>
    </location>
</feature>
<feature type="signal peptide" evidence="3">
    <location>
        <begin position="1"/>
        <end position="26"/>
    </location>
</feature>
<dbReference type="EMBL" id="LJSK01000061">
    <property type="protein sequence ID" value="KPI88110.1"/>
    <property type="molecule type" value="Genomic_DNA"/>
</dbReference>
<gene>
    <name evidence="4" type="ORF">ABL78_2797</name>
</gene>
<dbReference type="Proteomes" id="UP000038009">
    <property type="component" value="Unassembled WGS sequence"/>
</dbReference>
<organism evidence="4 5">
    <name type="scientific">Leptomonas seymouri</name>
    <dbReference type="NCBI Taxonomy" id="5684"/>
    <lineage>
        <taxon>Eukaryota</taxon>
        <taxon>Discoba</taxon>
        <taxon>Euglenozoa</taxon>
        <taxon>Kinetoplastea</taxon>
        <taxon>Metakinetoplastina</taxon>
        <taxon>Trypanosomatida</taxon>
        <taxon>Trypanosomatidae</taxon>
        <taxon>Leishmaniinae</taxon>
        <taxon>Leptomonas</taxon>
    </lineage>
</organism>
<accession>A0A0N1HYT1</accession>
<evidence type="ECO:0000256" key="1">
    <source>
        <dbReference type="SAM" id="MobiDB-lite"/>
    </source>
</evidence>
<dbReference type="AlphaFoldDB" id="A0A0N1HYT1"/>
<feature type="region of interest" description="Disordered" evidence="1">
    <location>
        <begin position="235"/>
        <end position="318"/>
    </location>
</feature>
<dbReference type="PANTHER" id="PTHR40382:SF1">
    <property type="entry name" value="RIKEN CDNA 4930523C07 GENE"/>
    <property type="match status" value="1"/>
</dbReference>
<reference evidence="4 5" key="1">
    <citation type="journal article" date="2015" name="PLoS Pathog.">
        <title>Leptomonas seymouri: Adaptations to the Dixenous Life Cycle Analyzed by Genome Sequencing, Transcriptome Profiling and Co-infection with Leishmania donovani.</title>
        <authorList>
            <person name="Kraeva N."/>
            <person name="Butenko A."/>
            <person name="Hlavacova J."/>
            <person name="Kostygov A."/>
            <person name="Myskova J."/>
            <person name="Grybchuk D."/>
            <person name="Lestinova T."/>
            <person name="Votypka J."/>
            <person name="Volf P."/>
            <person name="Opperdoes F."/>
            <person name="Flegontov P."/>
            <person name="Lukes J."/>
            <person name="Yurchenko V."/>
        </authorList>
    </citation>
    <scope>NUCLEOTIDE SEQUENCE [LARGE SCALE GENOMIC DNA]</scope>
    <source>
        <strain evidence="4 5">ATCC 30220</strain>
    </source>
</reference>
<dbReference type="OMA" id="CGCCWPS"/>